<dbReference type="AlphaFoldDB" id="A0A7J7G167"/>
<dbReference type="EMBL" id="JACBKZ010000014">
    <property type="protein sequence ID" value="KAF5934453.1"/>
    <property type="molecule type" value="Genomic_DNA"/>
</dbReference>
<evidence type="ECO:0000313" key="2">
    <source>
        <dbReference type="EMBL" id="KAF5934453.1"/>
    </source>
</evidence>
<protein>
    <submittedName>
        <fullName evidence="2">Uncharacterized protein</fullName>
    </submittedName>
</protein>
<name>A0A7J7G167_CAMSI</name>
<comment type="caution">
    <text evidence="2">The sequence shown here is derived from an EMBL/GenBank/DDBJ whole genome shotgun (WGS) entry which is preliminary data.</text>
</comment>
<keyword evidence="3" id="KW-1185">Reference proteome</keyword>
<reference evidence="3" key="1">
    <citation type="journal article" date="2020" name="Nat. Commun.">
        <title>Genome assembly of wild tea tree DASZ reveals pedigree and selection history of tea varieties.</title>
        <authorList>
            <person name="Zhang W."/>
            <person name="Zhang Y."/>
            <person name="Qiu H."/>
            <person name="Guo Y."/>
            <person name="Wan H."/>
            <person name="Zhang X."/>
            <person name="Scossa F."/>
            <person name="Alseekh S."/>
            <person name="Zhang Q."/>
            <person name="Wang P."/>
            <person name="Xu L."/>
            <person name="Schmidt M.H."/>
            <person name="Jia X."/>
            <person name="Li D."/>
            <person name="Zhu A."/>
            <person name="Guo F."/>
            <person name="Chen W."/>
            <person name="Ni D."/>
            <person name="Usadel B."/>
            <person name="Fernie A.R."/>
            <person name="Wen W."/>
        </authorList>
    </citation>
    <scope>NUCLEOTIDE SEQUENCE [LARGE SCALE GENOMIC DNA]</scope>
    <source>
        <strain evidence="3">cv. G240</strain>
    </source>
</reference>
<accession>A0A7J7G167</accession>
<feature type="compositionally biased region" description="Polar residues" evidence="1">
    <location>
        <begin position="508"/>
        <end position="521"/>
    </location>
</feature>
<reference evidence="2 3" key="2">
    <citation type="submission" date="2020-07" db="EMBL/GenBank/DDBJ databases">
        <title>Genome assembly of wild tea tree DASZ reveals pedigree and selection history of tea varieties.</title>
        <authorList>
            <person name="Zhang W."/>
        </authorList>
    </citation>
    <scope>NUCLEOTIDE SEQUENCE [LARGE SCALE GENOMIC DNA]</scope>
    <source>
        <strain evidence="3">cv. G240</strain>
        <tissue evidence="2">Leaf</tissue>
    </source>
</reference>
<sequence length="785" mass="86118">MASTPGRWSSSLFPELFMLGIGELHHLQSPPVEADLRIGREGVLIADLSQSYPSSRAEATLVMTDAWPSVSSQDLDSLVQIKNRDTNRVRTVAGCRLNTRLRTLFSFQFQKSFCAQSAVSFSTFVQNRIGSFIKPQGLAVSLEYECISTLSVSLLQVRMAVQAALEGSVVLDPRATNHVYRCMMADESNCTAQYEMNAHENTTRPKLHHGSLRVAAASLASGLPNPLLCLASVCEPDSVFSVSFPKGRERSRRPSLSGHGLHFVAVGHFAHFGARFRFFGTVGRVSQGTENEAHFVLRVTECISIPQSLTLRITHDGVSSCCVFMCIHPILNCAFRLLGHHASQNEESATFRSLARFPRITAKQRLIGASRWISAQDNPDMHHPSEARQTPCLPSAIPERFAGGLSCQGMTIRLTGCGLCQVCPYRNACISLQVWASGLQTSGSPGTIASEGSGIPRLRWIRVVRLCQVKISVQGQISVPSLRPAMAQGSEEFVAMITILKQGIAMQDQTSAKTQRPSGASVSYPALGPQPNFDPLPPAEDLQGPNPREGLAQARVSTTLVQPIERLRLSDVNELDPTAVKIVNLEKQFKRAQDLNSIHDIEDWSTEVAVRLPIESTNAGGSTISKPAKINTVTIADPFAKASLQITSPARAQGRFFTPLHMSLTSAFKVLMERGHLKPLNPQPLPNPLPARHNPAKYCMYHQQRGHGTDRCYRLRHEVQNLIDNRTIAPPSDPNDQTSPAYLNLIHILPSTYDPSIYITPTHLPKPEVFIPESMDLCMMGAPEP</sequence>
<gene>
    <name evidence="2" type="ORF">HYC85_030624</name>
</gene>
<proteinExistence type="predicted"/>
<evidence type="ECO:0000256" key="1">
    <source>
        <dbReference type="SAM" id="MobiDB-lite"/>
    </source>
</evidence>
<organism evidence="2 3">
    <name type="scientific">Camellia sinensis</name>
    <name type="common">Tea plant</name>
    <name type="synonym">Thea sinensis</name>
    <dbReference type="NCBI Taxonomy" id="4442"/>
    <lineage>
        <taxon>Eukaryota</taxon>
        <taxon>Viridiplantae</taxon>
        <taxon>Streptophyta</taxon>
        <taxon>Embryophyta</taxon>
        <taxon>Tracheophyta</taxon>
        <taxon>Spermatophyta</taxon>
        <taxon>Magnoliopsida</taxon>
        <taxon>eudicotyledons</taxon>
        <taxon>Gunneridae</taxon>
        <taxon>Pentapetalae</taxon>
        <taxon>asterids</taxon>
        <taxon>Ericales</taxon>
        <taxon>Theaceae</taxon>
        <taxon>Camellia</taxon>
    </lineage>
</organism>
<evidence type="ECO:0000313" key="3">
    <source>
        <dbReference type="Proteomes" id="UP000593564"/>
    </source>
</evidence>
<dbReference type="Proteomes" id="UP000593564">
    <property type="component" value="Unassembled WGS sequence"/>
</dbReference>
<feature type="region of interest" description="Disordered" evidence="1">
    <location>
        <begin position="508"/>
        <end position="547"/>
    </location>
</feature>